<dbReference type="GO" id="GO:0009228">
    <property type="term" value="P:thiamine biosynthetic process"/>
    <property type="evidence" value="ECO:0007669"/>
    <property type="project" value="UniProtKB-KW"/>
</dbReference>
<evidence type="ECO:0000313" key="4">
    <source>
        <dbReference type="EMBL" id="TYR99339.1"/>
    </source>
</evidence>
<dbReference type="PANTHER" id="PTHR20857:SF15">
    <property type="entry name" value="THIAMINE-PHOSPHATE SYNTHASE"/>
    <property type="match status" value="1"/>
</dbReference>
<evidence type="ECO:0000256" key="2">
    <source>
        <dbReference type="ARBA" id="ARBA00022977"/>
    </source>
</evidence>
<keyword evidence="2" id="KW-0784">Thiamine biosynthesis</keyword>
<sequence>MFGIVVDFLCNFTEKSRTKTKIPGQGSVGSRQIVGIGGINTANAAQVIRAGADGTAVISCISKNQDPISTVKDLKKEIQKPKK</sequence>
<dbReference type="InterPro" id="IPR022998">
    <property type="entry name" value="ThiamineP_synth_TenI"/>
</dbReference>
<dbReference type="GO" id="GO:0004789">
    <property type="term" value="F:thiamine-phosphate diphosphorylase activity"/>
    <property type="evidence" value="ECO:0007669"/>
    <property type="project" value="TreeGrafter"/>
</dbReference>
<reference evidence="4 5" key="1">
    <citation type="submission" date="2019-08" db="EMBL/GenBank/DDBJ databases">
        <title>Bacillus genomes from the desert of Cuatro Cienegas, Coahuila.</title>
        <authorList>
            <person name="Olmedo-Alvarez G."/>
        </authorList>
    </citation>
    <scope>NUCLEOTIDE SEQUENCE [LARGE SCALE GENOMIC DNA]</scope>
    <source>
        <strain evidence="4 5">CH128b_4D</strain>
    </source>
</reference>
<accession>A0A5D4MBL1</accession>
<feature type="domain" description="Thiamine phosphate synthase/TenI" evidence="3">
    <location>
        <begin position="32"/>
        <end position="61"/>
    </location>
</feature>
<dbReference type="InterPro" id="IPR013785">
    <property type="entry name" value="Aldolase_TIM"/>
</dbReference>
<comment type="pathway">
    <text evidence="1">Cofactor biosynthesis; thiamine diphosphate biosynthesis.</text>
</comment>
<dbReference type="RefSeq" id="WP_148953917.1">
    <property type="nucleotide sequence ID" value="NZ_VTEG01000006.1"/>
</dbReference>
<dbReference type="Pfam" id="PF02581">
    <property type="entry name" value="TMP-TENI"/>
    <property type="match status" value="1"/>
</dbReference>
<dbReference type="CDD" id="cd00564">
    <property type="entry name" value="TMP_TenI"/>
    <property type="match status" value="1"/>
</dbReference>
<name>A0A5D4MBL1_9BACI</name>
<evidence type="ECO:0000313" key="5">
    <source>
        <dbReference type="Proteomes" id="UP000325182"/>
    </source>
</evidence>
<dbReference type="Proteomes" id="UP000325182">
    <property type="component" value="Unassembled WGS sequence"/>
</dbReference>
<proteinExistence type="predicted"/>
<evidence type="ECO:0000256" key="1">
    <source>
        <dbReference type="ARBA" id="ARBA00004948"/>
    </source>
</evidence>
<dbReference type="AlphaFoldDB" id="A0A5D4MBL1"/>
<comment type="caution">
    <text evidence="4">The sequence shown here is derived from an EMBL/GenBank/DDBJ whole genome shotgun (WGS) entry which is preliminary data.</text>
</comment>
<dbReference type="EMBL" id="VTEG01000006">
    <property type="protein sequence ID" value="TYR99339.1"/>
    <property type="molecule type" value="Genomic_DNA"/>
</dbReference>
<organism evidence="4 5">
    <name type="scientific">Rossellomorea vietnamensis</name>
    <dbReference type="NCBI Taxonomy" id="218284"/>
    <lineage>
        <taxon>Bacteria</taxon>
        <taxon>Bacillati</taxon>
        <taxon>Bacillota</taxon>
        <taxon>Bacilli</taxon>
        <taxon>Bacillales</taxon>
        <taxon>Bacillaceae</taxon>
        <taxon>Rossellomorea</taxon>
    </lineage>
</organism>
<dbReference type="InterPro" id="IPR036206">
    <property type="entry name" value="ThiamineP_synth_sf"/>
</dbReference>
<dbReference type="PANTHER" id="PTHR20857">
    <property type="entry name" value="THIAMINE-PHOSPHATE PYROPHOSPHORYLASE"/>
    <property type="match status" value="1"/>
</dbReference>
<dbReference type="SUPFAM" id="SSF51391">
    <property type="entry name" value="Thiamin phosphate synthase"/>
    <property type="match status" value="1"/>
</dbReference>
<protein>
    <submittedName>
        <fullName evidence="4">Thiamine phosphate synthase</fullName>
    </submittedName>
</protein>
<gene>
    <name evidence="4" type="ORF">FZC84_11340</name>
</gene>
<dbReference type="Gene3D" id="3.20.20.70">
    <property type="entry name" value="Aldolase class I"/>
    <property type="match status" value="1"/>
</dbReference>
<dbReference type="GO" id="GO:0005737">
    <property type="term" value="C:cytoplasm"/>
    <property type="evidence" value="ECO:0007669"/>
    <property type="project" value="TreeGrafter"/>
</dbReference>
<evidence type="ECO:0000259" key="3">
    <source>
        <dbReference type="Pfam" id="PF02581"/>
    </source>
</evidence>